<dbReference type="GO" id="GO:0005886">
    <property type="term" value="C:plasma membrane"/>
    <property type="evidence" value="ECO:0007669"/>
    <property type="project" value="UniProtKB-SubCell"/>
</dbReference>
<evidence type="ECO:0000256" key="5">
    <source>
        <dbReference type="ARBA" id="ARBA00022989"/>
    </source>
</evidence>
<dbReference type="EMBL" id="NQJD01000001">
    <property type="protein sequence ID" value="TAA76199.1"/>
    <property type="molecule type" value="Genomic_DNA"/>
</dbReference>
<feature type="transmembrane region" description="Helical" evidence="7">
    <location>
        <begin position="72"/>
        <end position="92"/>
    </location>
</feature>
<sequence>MELIAEVINFVLHVDTYLESIILEYGAWTLAILFVIVFLETGFVVTPFLPGDSLIFAAATFAARPSSTLDPWLLFFLLSIAAVLGDTVNYWIGYRIGAKAYTGEVKWIKKQYMERTHVFFEKHGGRTIFLARFVPIIRTFAPFVAGVSRMPYGFFIRWNIIGGITWVAVFTLLGVFFGNIPFVQKHFELVIIVIIVLSVIPVIIEAVKAHREFRQEKSKD</sequence>
<dbReference type="InterPro" id="IPR032816">
    <property type="entry name" value="VTT_dom"/>
</dbReference>
<dbReference type="PANTHER" id="PTHR30353:SF0">
    <property type="entry name" value="TRANSMEMBRANE PROTEIN"/>
    <property type="match status" value="1"/>
</dbReference>
<feature type="transmembrane region" description="Helical" evidence="7">
    <location>
        <begin position="158"/>
        <end position="177"/>
    </location>
</feature>
<keyword evidence="3 7" id="KW-1003">Cell membrane</keyword>
<evidence type="ECO:0000259" key="8">
    <source>
        <dbReference type="Pfam" id="PF09335"/>
    </source>
</evidence>
<feature type="domain" description="VTT" evidence="8">
    <location>
        <begin position="50"/>
        <end position="175"/>
    </location>
</feature>
<dbReference type="InterPro" id="IPR032818">
    <property type="entry name" value="DedA-like"/>
</dbReference>
<dbReference type="Proteomes" id="UP000316238">
    <property type="component" value="Unassembled WGS sequence"/>
</dbReference>
<feature type="transmembrane region" description="Helical" evidence="7">
    <location>
        <begin position="189"/>
        <end position="207"/>
    </location>
</feature>
<evidence type="ECO:0000256" key="4">
    <source>
        <dbReference type="ARBA" id="ARBA00022692"/>
    </source>
</evidence>
<gene>
    <name evidence="9" type="ORF">CDV28_10198</name>
</gene>
<keyword evidence="10" id="KW-1185">Reference proteome</keyword>
<evidence type="ECO:0000256" key="7">
    <source>
        <dbReference type="RuleBase" id="RU367016"/>
    </source>
</evidence>
<evidence type="ECO:0000256" key="2">
    <source>
        <dbReference type="ARBA" id="ARBA00010792"/>
    </source>
</evidence>
<evidence type="ECO:0000313" key="10">
    <source>
        <dbReference type="Proteomes" id="UP000316238"/>
    </source>
</evidence>
<dbReference type="AlphaFoldDB" id="A0A521G5B3"/>
<evidence type="ECO:0000256" key="1">
    <source>
        <dbReference type="ARBA" id="ARBA00004651"/>
    </source>
</evidence>
<dbReference type="Pfam" id="PF09335">
    <property type="entry name" value="VTT_dom"/>
    <property type="match status" value="1"/>
</dbReference>
<comment type="caution">
    <text evidence="9">The sequence shown here is derived from an EMBL/GenBank/DDBJ whole genome shotgun (WGS) entry which is preliminary data.</text>
</comment>
<comment type="subcellular location">
    <subcellularLocation>
        <location evidence="1 7">Cell membrane</location>
        <topology evidence="1 7">Multi-pass membrane protein</topology>
    </subcellularLocation>
</comment>
<keyword evidence="4 7" id="KW-0812">Transmembrane</keyword>
<evidence type="ECO:0000313" key="9">
    <source>
        <dbReference type="EMBL" id="TAA76199.1"/>
    </source>
</evidence>
<dbReference type="NCBIfam" id="NF008102">
    <property type="entry name" value="PRK10847.1"/>
    <property type="match status" value="1"/>
</dbReference>
<keyword evidence="5 7" id="KW-1133">Transmembrane helix</keyword>
<feature type="transmembrane region" description="Helical" evidence="7">
    <location>
        <begin position="25"/>
        <end position="45"/>
    </location>
</feature>
<accession>A0A521G5B3</accession>
<proteinExistence type="inferred from homology"/>
<organism evidence="9 10">
    <name type="scientific">Candidatus Electronema aureum</name>
    <dbReference type="NCBI Taxonomy" id="2005002"/>
    <lineage>
        <taxon>Bacteria</taxon>
        <taxon>Pseudomonadati</taxon>
        <taxon>Thermodesulfobacteriota</taxon>
        <taxon>Desulfobulbia</taxon>
        <taxon>Desulfobulbales</taxon>
        <taxon>Desulfobulbaceae</taxon>
        <taxon>Candidatus Electronema</taxon>
    </lineage>
</organism>
<dbReference type="PANTHER" id="PTHR30353">
    <property type="entry name" value="INNER MEMBRANE PROTEIN DEDA-RELATED"/>
    <property type="match status" value="1"/>
</dbReference>
<evidence type="ECO:0000256" key="6">
    <source>
        <dbReference type="ARBA" id="ARBA00023136"/>
    </source>
</evidence>
<reference evidence="9" key="1">
    <citation type="submission" date="2017-07" db="EMBL/GenBank/DDBJ databases">
        <title>The cable genome - Insights into the physiology and evolution of filamentous bacteria capable of sulfide oxidation via long distance electron transfer.</title>
        <authorList>
            <person name="Thorup C."/>
            <person name="Bjerg J.T."/>
            <person name="Schreiber L."/>
            <person name="Nielsen L.P."/>
            <person name="Kjeldsen K.U."/>
            <person name="Boesen T."/>
            <person name="Boggild A."/>
            <person name="Meysman F."/>
            <person name="Geelhoed J."/>
            <person name="Schramm A."/>
        </authorList>
    </citation>
    <scope>NUCLEOTIDE SEQUENCE [LARGE SCALE GENOMIC DNA]</scope>
    <source>
        <strain evidence="9">GS</strain>
    </source>
</reference>
<protein>
    <submittedName>
        <fullName evidence="9">Membrane-associated protein</fullName>
    </submittedName>
</protein>
<dbReference type="InterPro" id="IPR058127">
    <property type="entry name" value="DedA"/>
</dbReference>
<name>A0A521G5B3_9BACT</name>
<comment type="similarity">
    <text evidence="2 7">Belongs to the DedA family.</text>
</comment>
<keyword evidence="6 7" id="KW-0472">Membrane</keyword>
<evidence type="ECO:0000256" key="3">
    <source>
        <dbReference type="ARBA" id="ARBA00022475"/>
    </source>
</evidence>